<evidence type="ECO:0000256" key="11">
    <source>
        <dbReference type="ARBA" id="ARBA00023015"/>
    </source>
</evidence>
<dbReference type="Gene3D" id="1.10.565.10">
    <property type="entry name" value="Retinoid X Receptor"/>
    <property type="match status" value="1"/>
</dbReference>
<dbReference type="PROSITE" id="PS51030">
    <property type="entry name" value="NUCLEAR_REC_DBD_2"/>
    <property type="match status" value="1"/>
</dbReference>
<dbReference type="SMART" id="SM00399">
    <property type="entry name" value="ZnF_C4"/>
    <property type="match status" value="1"/>
</dbReference>
<evidence type="ECO:0000256" key="5">
    <source>
        <dbReference type="ARBA" id="ARBA00022692"/>
    </source>
</evidence>
<dbReference type="Proteomes" id="UP000887561">
    <property type="component" value="Unplaced"/>
</dbReference>
<keyword evidence="22" id="KW-1185">Reference proteome</keyword>
<evidence type="ECO:0000256" key="15">
    <source>
        <dbReference type="ARBA" id="ARBA00023170"/>
    </source>
</evidence>
<keyword evidence="9" id="KW-0735">Signal-anchor</keyword>
<keyword evidence="4" id="KW-0808">Transferase</keyword>
<dbReference type="WBParaSite" id="scaffold7132_cov242.g11700">
    <property type="protein sequence ID" value="scaffold7132_cov242.g11700"/>
    <property type="gene ID" value="scaffold7132_cov242.g11700"/>
</dbReference>
<dbReference type="InterPro" id="IPR013088">
    <property type="entry name" value="Znf_NHR/GATA"/>
</dbReference>
<keyword evidence="3" id="KW-0328">Glycosyltransferase</keyword>
<comment type="pathway">
    <text evidence="2">Protein modification; protein glycosylation.</text>
</comment>
<dbReference type="GO" id="GO:0008375">
    <property type="term" value="F:acetylglucosaminyltransferase activity"/>
    <property type="evidence" value="ECO:0007669"/>
    <property type="project" value="TreeGrafter"/>
</dbReference>
<dbReference type="GO" id="GO:0043565">
    <property type="term" value="F:sequence-specific DNA binding"/>
    <property type="evidence" value="ECO:0007669"/>
    <property type="project" value="InterPro"/>
</dbReference>
<evidence type="ECO:0000256" key="10">
    <source>
        <dbReference type="ARBA" id="ARBA00022989"/>
    </source>
</evidence>
<dbReference type="GO" id="GO:0003700">
    <property type="term" value="F:DNA-binding transcription factor activity"/>
    <property type="evidence" value="ECO:0007669"/>
    <property type="project" value="InterPro"/>
</dbReference>
<comment type="subcellular location">
    <subcellularLocation>
        <location evidence="1">Membrane</location>
        <topology evidence="1">Single-pass type II membrane protein</topology>
    </subcellularLocation>
</comment>
<dbReference type="PROSITE" id="PS51843">
    <property type="entry name" value="NR_LBD"/>
    <property type="match status" value="1"/>
</dbReference>
<dbReference type="SUPFAM" id="SSF57716">
    <property type="entry name" value="Glucocorticoid receptor-like (DNA-binding domain)"/>
    <property type="match status" value="1"/>
</dbReference>
<comment type="similarity">
    <text evidence="18">Belongs to the glycosyltransferase 14 family.</text>
</comment>
<evidence type="ECO:0000256" key="18">
    <source>
        <dbReference type="ARBA" id="ARBA00038150"/>
    </source>
</evidence>
<keyword evidence="7" id="KW-0863">Zinc-finger</keyword>
<keyword evidence="16" id="KW-0325">Glycoprotein</keyword>
<evidence type="ECO:0000256" key="4">
    <source>
        <dbReference type="ARBA" id="ARBA00022679"/>
    </source>
</evidence>
<dbReference type="SUPFAM" id="SSF48508">
    <property type="entry name" value="Nuclear receptor ligand-binding domain"/>
    <property type="match status" value="1"/>
</dbReference>
<dbReference type="InterPro" id="IPR003406">
    <property type="entry name" value="Glyco_trans_14"/>
</dbReference>
<dbReference type="GO" id="GO:0016020">
    <property type="term" value="C:membrane"/>
    <property type="evidence" value="ECO:0007669"/>
    <property type="project" value="UniProtKB-SubCell"/>
</dbReference>
<feature type="domain" description="NR LBD" evidence="21">
    <location>
        <begin position="1520"/>
        <end position="1749"/>
    </location>
</feature>
<evidence type="ECO:0000256" key="8">
    <source>
        <dbReference type="ARBA" id="ARBA00022833"/>
    </source>
</evidence>
<evidence type="ECO:0000256" key="3">
    <source>
        <dbReference type="ARBA" id="ARBA00022676"/>
    </source>
</evidence>
<dbReference type="Pfam" id="PF00105">
    <property type="entry name" value="zf-C4"/>
    <property type="match status" value="1"/>
</dbReference>
<evidence type="ECO:0000256" key="19">
    <source>
        <dbReference type="SAM" id="MobiDB-lite"/>
    </source>
</evidence>
<organism evidence="22 23">
    <name type="scientific">Meloidogyne javanica</name>
    <name type="common">Root-knot nematode worm</name>
    <dbReference type="NCBI Taxonomy" id="6303"/>
    <lineage>
        <taxon>Eukaryota</taxon>
        <taxon>Metazoa</taxon>
        <taxon>Ecdysozoa</taxon>
        <taxon>Nematoda</taxon>
        <taxon>Chromadorea</taxon>
        <taxon>Rhabditida</taxon>
        <taxon>Tylenchina</taxon>
        <taxon>Tylenchomorpha</taxon>
        <taxon>Tylenchoidea</taxon>
        <taxon>Meloidogynidae</taxon>
        <taxon>Meloidogyninae</taxon>
        <taxon>Meloidogyne</taxon>
        <taxon>Meloidogyne incognita group</taxon>
    </lineage>
</organism>
<keyword evidence="12" id="KW-0238">DNA-binding</keyword>
<evidence type="ECO:0000256" key="7">
    <source>
        <dbReference type="ARBA" id="ARBA00022771"/>
    </source>
</evidence>
<dbReference type="Pfam" id="PF00104">
    <property type="entry name" value="Hormone_recep"/>
    <property type="match status" value="1"/>
</dbReference>
<dbReference type="SMART" id="SM00430">
    <property type="entry name" value="HOLI"/>
    <property type="match status" value="1"/>
</dbReference>
<feature type="domain" description="Nuclear receptor" evidence="20">
    <location>
        <begin position="1407"/>
        <end position="1482"/>
    </location>
</feature>
<evidence type="ECO:0000313" key="23">
    <source>
        <dbReference type="WBParaSite" id="scaffold7132_cov242.g11700"/>
    </source>
</evidence>
<dbReference type="InterPro" id="IPR035500">
    <property type="entry name" value="NHR-like_dom_sf"/>
</dbReference>
<keyword evidence="5" id="KW-0812">Transmembrane</keyword>
<evidence type="ECO:0000256" key="13">
    <source>
        <dbReference type="ARBA" id="ARBA00023136"/>
    </source>
</evidence>
<dbReference type="PANTHER" id="PTHR19297:SF185">
    <property type="entry name" value="BETA-1,3-GALACTOSYL-O-GLYCOSYL-GLYCOPROTEIN BETA-1,6-N-ACETYLGLUCOSAMINYLTRANSFERASE 3"/>
    <property type="match status" value="1"/>
</dbReference>
<dbReference type="InterPro" id="IPR000536">
    <property type="entry name" value="Nucl_hrmn_rcpt_lig-bd"/>
</dbReference>
<dbReference type="PRINTS" id="PR00047">
    <property type="entry name" value="STROIDFINGER"/>
</dbReference>
<reference evidence="23" key="1">
    <citation type="submission" date="2022-11" db="UniProtKB">
        <authorList>
            <consortium name="WormBaseParasite"/>
        </authorList>
    </citation>
    <scope>IDENTIFICATION</scope>
</reference>
<feature type="region of interest" description="Disordered" evidence="19">
    <location>
        <begin position="1375"/>
        <end position="1395"/>
    </location>
</feature>
<evidence type="ECO:0000256" key="6">
    <source>
        <dbReference type="ARBA" id="ARBA00022723"/>
    </source>
</evidence>
<evidence type="ECO:0000259" key="21">
    <source>
        <dbReference type="PROSITE" id="PS51843"/>
    </source>
</evidence>
<name>A0A915N4W5_MELJA</name>
<evidence type="ECO:0000259" key="20">
    <source>
        <dbReference type="PROSITE" id="PS51030"/>
    </source>
</evidence>
<evidence type="ECO:0000256" key="12">
    <source>
        <dbReference type="ARBA" id="ARBA00023125"/>
    </source>
</evidence>
<accession>A0A915N4W5</accession>
<keyword evidence="14" id="KW-0804">Transcription</keyword>
<evidence type="ECO:0000313" key="22">
    <source>
        <dbReference type="Proteomes" id="UP000887561"/>
    </source>
</evidence>
<evidence type="ECO:0000256" key="9">
    <source>
        <dbReference type="ARBA" id="ARBA00022968"/>
    </source>
</evidence>
<evidence type="ECO:0000256" key="2">
    <source>
        <dbReference type="ARBA" id="ARBA00004922"/>
    </source>
</evidence>
<evidence type="ECO:0000256" key="1">
    <source>
        <dbReference type="ARBA" id="ARBA00004606"/>
    </source>
</evidence>
<keyword evidence="10" id="KW-1133">Transmembrane helix</keyword>
<dbReference type="PANTHER" id="PTHR19297">
    <property type="entry name" value="GLYCOSYLTRANSFERASE 14 FAMILY MEMBER"/>
    <property type="match status" value="1"/>
</dbReference>
<evidence type="ECO:0000256" key="14">
    <source>
        <dbReference type="ARBA" id="ARBA00023163"/>
    </source>
</evidence>
<protein>
    <submittedName>
        <fullName evidence="23">Uncharacterized protein</fullName>
    </submittedName>
</protein>
<dbReference type="PRINTS" id="PR00398">
    <property type="entry name" value="STRDHORMONER"/>
</dbReference>
<proteinExistence type="inferred from homology"/>
<keyword evidence="17" id="KW-0539">Nucleus</keyword>
<keyword evidence="8" id="KW-0862">Zinc</keyword>
<dbReference type="GO" id="GO:0008270">
    <property type="term" value="F:zinc ion binding"/>
    <property type="evidence" value="ECO:0007669"/>
    <property type="project" value="UniProtKB-KW"/>
</dbReference>
<keyword evidence="6" id="KW-0479">Metal-binding</keyword>
<evidence type="ECO:0000256" key="17">
    <source>
        <dbReference type="ARBA" id="ARBA00023242"/>
    </source>
</evidence>
<sequence length="1770" mass="205486">MSTWQKYRKSPRFPSSLISFFLLIALLFMVSSLLWYGTPYSFYDRRSVSYHRMPPDYRNLPVERYLEIAPNVDKSENYLNERSLRFRNMVNTSFAKFVKGIPAKDSNWCERMGNGKLDSEEHKKLEEWAFTNEDKTFSTEESIKPGETVNNQCIRLKEKFPFIDEPLSEEEREFPLAYGMLVYKSAFQVYMMMSAIYQPQNIYCILVDEKSSKEFKDSMLLLTDCFPNIFVMASVGPVGWCEFGITRSLFNCLRYLTERKHDWKYFQYLSGFDLPLKTNLEMVRIFKQLHGSVNMEVSLYQTGRLGEELKNIKPPLTLWKSSMSSLVPREAANVIIASPKVHELMRFLKHSDCSDEAVWTTVTGNPQELKIPGGFNAAAFHLERAECLKHKKGDVTAIIEQEVKAMAERHPNEPFLPDNYYIARYQVWGSSTLHRSQNFASASCVYGINDIPYMLKRPELVQHKMYLSFQPAAYFCLWKTIHERALDWRNQKEFKATAYSELPTVKHVSTLLWYGTPYSLSAGSEVYSIRDNCSLPVVSPPNLEKSENYLNERSLRFRNMVNTSFAKFVMGIPANNSNWCERMGNGKLDSEEHKKLEEWAFTNEDKNLFAELAKNGETVSQRCIRLKEKFPFINEPLSEEERDFPLAYGILVYKSAFQVYMMMSAFYQPQNIYCISIDEKASKEFKDSILLLTDCFPNIFVMASVNPVGWCQFGVTRSLFNCLRYLTERKHDWKYFQYLSGFDLPLKTNLEMVRIFKQLHGSVNMELSLYQPVRLGNEVKNIKPPLTLWKTTIIEQEVKAMAGRHPNEPFLPDTYYISRYQVWGSATLHKSHRYTSGSCIFGVKDIPYMLKRPELVQHKMYLSFQPAAYFCLWKTIHERALDWRNQKEFKASAYSELPTVKHASSLLWYGTPFIIHNSKEVSPYRYYRNLPGPPSNLDKSENYLNERSLRLRNMINTCFAKFVKGIPAKDNNWCERMGNGRLDNEEHKKFEEWAFTNEDKNLFAELAKNGETVSQRCIRLKEKFPFINEPLSEEERDFPLAYGILVYKSAFQIYMMISAIYQPQNIYCISIDEKASKEFKDSILLLTDCFPNIFVMASVNPVGWFEFGVARSLYNCFRYLTEHKHDWKYFQYLSGFDLPLKTNLEMVRIFKQLHGSVITEVSLYQTGRLGEELKNIKPPLTLWKSSMSSLVPREAANVIVASPKVHELMRFLQHTACPDETVWTSITGNPQELKIPGGFNAAAFHLERTECLKHKKGNVTAIIEQEVKSMAERHPNEPFLPDTYYISRYQVWSSATFHRSQQYSSGSCVFGIKDIPYMIKRPELVQHKMYLNFQPAAYFCLWKAIHERALDWRNQKEFKASAYSELPTVKHQKYNDNEEGTRGINEGLNKSENSSVPKNIKKKRAFPTNCTVCGHIASGYVFYNAMCCDGCKHFFRRCISNKNMFKCNNNGDCDVSKGSLKCKSCRFDKCILAGMNVMTLRGNNAEAFMETHTHIKNRLKYLILQGKAVKEHIEKNAFEVSDSVANEKHLNVPETFSFILKNGPFALRPSTLTEDLLLIVDFAKTLPFFNKMYLSDKICLLTSIAMPLVILAERQFSCSKKCETVTLPCGISLFDCFSGEHYNGDLTVKKYVKRVFLDSMEPFTQLQLSDEEYVLIRALIYSHMVTEGLSQYGRQMLQIEAENYAKILITILQNRYGPLQGARRYSDILRLIEVCFNVARHHIMLLTYVGNVQDYGRHEKTIPKALLDLCFNRQSIKTLQTANAWLEQKE</sequence>
<dbReference type="Pfam" id="PF02485">
    <property type="entry name" value="Branch"/>
    <property type="match status" value="3"/>
</dbReference>
<keyword evidence="13" id="KW-0472">Membrane</keyword>
<dbReference type="InterPro" id="IPR001628">
    <property type="entry name" value="Znf_hrmn_rcpt"/>
</dbReference>
<dbReference type="InterPro" id="IPR001723">
    <property type="entry name" value="Nuclear_hrmn_rcpt"/>
</dbReference>
<evidence type="ECO:0000256" key="16">
    <source>
        <dbReference type="ARBA" id="ARBA00023180"/>
    </source>
</evidence>
<keyword evidence="15" id="KW-0675">Receptor</keyword>
<dbReference type="Gene3D" id="3.30.50.10">
    <property type="entry name" value="Erythroid Transcription Factor GATA-1, subunit A"/>
    <property type="match status" value="1"/>
</dbReference>
<keyword evidence="11" id="KW-0805">Transcription regulation</keyword>